<dbReference type="CDD" id="cd03257">
    <property type="entry name" value="ABC_NikE_OppD_transporters"/>
    <property type="match status" value="2"/>
</dbReference>
<dbReference type="InterPro" id="IPR017871">
    <property type="entry name" value="ABC_transporter-like_CS"/>
</dbReference>
<dbReference type="GO" id="GO:0008929">
    <property type="term" value="F:methylglyoxal synthase activity"/>
    <property type="evidence" value="ECO:0007669"/>
    <property type="project" value="InterPro"/>
</dbReference>
<gene>
    <name evidence="6" type="ORF">CHS0354_001969</name>
</gene>
<dbReference type="InterPro" id="IPR013563">
    <property type="entry name" value="Oligopep_ABC_C"/>
</dbReference>
<dbReference type="SMART" id="SM00851">
    <property type="entry name" value="MGS"/>
    <property type="match status" value="1"/>
</dbReference>
<dbReference type="InterPro" id="IPR036914">
    <property type="entry name" value="MGS-like_dom_sf"/>
</dbReference>
<dbReference type="NCBIfam" id="NF008453">
    <property type="entry name" value="PRK11308.1"/>
    <property type="match status" value="2"/>
</dbReference>
<evidence type="ECO:0000259" key="5">
    <source>
        <dbReference type="PROSITE" id="PS51855"/>
    </source>
</evidence>
<evidence type="ECO:0000313" key="6">
    <source>
        <dbReference type="EMBL" id="KAK3604162.1"/>
    </source>
</evidence>
<keyword evidence="3" id="KW-0067">ATP-binding</keyword>
<dbReference type="GO" id="GO:0019242">
    <property type="term" value="P:methylglyoxal biosynthetic process"/>
    <property type="evidence" value="ECO:0007669"/>
    <property type="project" value="InterPro"/>
</dbReference>
<dbReference type="NCBIfam" id="TIGR00160">
    <property type="entry name" value="MGSA"/>
    <property type="match status" value="1"/>
</dbReference>
<protein>
    <recommendedName>
        <fullName evidence="8">Methylglyoxal synthase</fullName>
    </recommendedName>
</protein>
<feature type="domain" description="MGS-like" evidence="5">
    <location>
        <begin position="556"/>
        <end position="696"/>
    </location>
</feature>
<dbReference type="PROSITE" id="PS01335">
    <property type="entry name" value="METHYLGLYOXAL_SYNTH"/>
    <property type="match status" value="1"/>
</dbReference>
<dbReference type="SMART" id="SM00382">
    <property type="entry name" value="AAA"/>
    <property type="match status" value="2"/>
</dbReference>
<dbReference type="InterPro" id="IPR011607">
    <property type="entry name" value="MGS-like_dom"/>
</dbReference>
<dbReference type="GO" id="GO:0055085">
    <property type="term" value="P:transmembrane transport"/>
    <property type="evidence" value="ECO:0007669"/>
    <property type="project" value="UniProtKB-ARBA"/>
</dbReference>
<evidence type="ECO:0000313" key="7">
    <source>
        <dbReference type="Proteomes" id="UP001195483"/>
    </source>
</evidence>
<dbReference type="Pfam" id="PF02142">
    <property type="entry name" value="MGS"/>
    <property type="match status" value="1"/>
</dbReference>
<dbReference type="Gene3D" id="3.40.50.1380">
    <property type="entry name" value="Methylglyoxal synthase-like domain"/>
    <property type="match status" value="1"/>
</dbReference>
<dbReference type="InterPro" id="IPR003593">
    <property type="entry name" value="AAA+_ATPase"/>
</dbReference>
<reference evidence="6" key="2">
    <citation type="journal article" date="2021" name="Genome Biol. Evol.">
        <title>Developing a high-quality reference genome for a parasitic bivalve with doubly uniparental inheritance (Bivalvia: Unionida).</title>
        <authorList>
            <person name="Smith C.H."/>
        </authorList>
    </citation>
    <scope>NUCLEOTIDE SEQUENCE</scope>
    <source>
        <strain evidence="6">CHS0354</strain>
        <tissue evidence="6">Mantle</tissue>
    </source>
</reference>
<dbReference type="GO" id="GO:0016887">
    <property type="term" value="F:ATP hydrolysis activity"/>
    <property type="evidence" value="ECO:0007669"/>
    <property type="project" value="InterPro"/>
</dbReference>
<dbReference type="FunFam" id="3.40.50.300:FF:000016">
    <property type="entry name" value="Oligopeptide ABC transporter ATP-binding component"/>
    <property type="match status" value="1"/>
</dbReference>
<name>A0AAE0T5J0_9BIVA</name>
<reference evidence="6" key="1">
    <citation type="journal article" date="2021" name="Genome Biol. Evol.">
        <title>A High-Quality Reference Genome for a Parasitic Bivalve with Doubly Uniparental Inheritance (Bivalvia: Unionida).</title>
        <authorList>
            <person name="Smith C.H."/>
        </authorList>
    </citation>
    <scope>NUCLEOTIDE SEQUENCE</scope>
    <source>
        <strain evidence="6">CHS0354</strain>
    </source>
</reference>
<sequence length="696" mass="77653">MPDVNAVNTPYLLEAKNLSVYFGQGEQAVRAVDGIDFHIRKGESVALVGESGSGKSVSAQAILKLLPYPYAHHPSGEIIFDGEDLLRMSEYTIRAVRGRRIGMIFQEPMHALNPLHDVRAQIAEAVKVHQKISAAALKKRVHELMETVGLGELYTRRHCYPHQISGGQRQRVMIAAALANNPDLLLADEPTTALDVTIAAQIMQLLKDLQRTIGMAVLFITHDLGVVRDFCTRVYVMKDGKIVEQGETAALFAAPSHPYTVSLIQADNPGVRDIQPLSGEKILEVKNLHVRIPLSQGIFRFKSVYAHILKNISFSVSKGSTLGIVGESGSGKTTLARAILKLLEYEGTVSLMEQDMRVLKGKKLRAFRRFAGLVSQDPFSSLSPKMTIRGIVTEGLRIHYPELSALQIREKFNQALSEMGLDTEIHADRYPFEFSGGQRQRIAIARAIIYNPMFLILDEPTSALDKTIQIKILTLLKDIQQKLGLTYLFISHDLRVIRAVSDEVLVLQQGQIVEFGRTEDIFNNPKHPYTKRLIESVVHKSALYSFVGYHMTDFNIQIPAAKGIALVAHDNRKSDMIEWVQKHVAVLGSHTLYGTRSTATLIEEKIGLKLHKLLSGPLGGDQQIGTMIIEGRIHCLVFLWDPLSAQPHDPDVKALLRISALWNIPVACNESTADFIITSPLFSVLIRRWCRRYLRV</sequence>
<dbReference type="SUPFAM" id="SSF52540">
    <property type="entry name" value="P-loop containing nucleoside triphosphate hydrolases"/>
    <property type="match status" value="2"/>
</dbReference>
<dbReference type="PROSITE" id="PS00211">
    <property type="entry name" value="ABC_TRANSPORTER_1"/>
    <property type="match status" value="2"/>
</dbReference>
<feature type="domain" description="ABC transporter" evidence="4">
    <location>
        <begin position="13"/>
        <end position="264"/>
    </location>
</feature>
<organism evidence="6 7">
    <name type="scientific">Potamilus streckersoni</name>
    <dbReference type="NCBI Taxonomy" id="2493646"/>
    <lineage>
        <taxon>Eukaryota</taxon>
        <taxon>Metazoa</taxon>
        <taxon>Spiralia</taxon>
        <taxon>Lophotrochozoa</taxon>
        <taxon>Mollusca</taxon>
        <taxon>Bivalvia</taxon>
        <taxon>Autobranchia</taxon>
        <taxon>Heteroconchia</taxon>
        <taxon>Palaeoheterodonta</taxon>
        <taxon>Unionida</taxon>
        <taxon>Unionoidea</taxon>
        <taxon>Unionidae</taxon>
        <taxon>Ambleminae</taxon>
        <taxon>Lampsilini</taxon>
        <taxon>Potamilus</taxon>
    </lineage>
</organism>
<dbReference type="InterPro" id="IPR004363">
    <property type="entry name" value="Methylgl_synth"/>
</dbReference>
<dbReference type="NCBIfam" id="NF003559">
    <property type="entry name" value="PRK05234.1"/>
    <property type="match status" value="1"/>
</dbReference>
<keyword evidence="1" id="KW-0813">Transport</keyword>
<dbReference type="EMBL" id="JAEAOA010000186">
    <property type="protein sequence ID" value="KAK3604162.1"/>
    <property type="molecule type" value="Genomic_DNA"/>
</dbReference>
<evidence type="ECO:0000259" key="4">
    <source>
        <dbReference type="PROSITE" id="PS50893"/>
    </source>
</evidence>
<keyword evidence="2" id="KW-0547">Nucleotide-binding</keyword>
<dbReference type="InterPro" id="IPR003439">
    <property type="entry name" value="ABC_transporter-like_ATP-bd"/>
</dbReference>
<dbReference type="SUPFAM" id="SSF52335">
    <property type="entry name" value="Methylglyoxal synthase-like"/>
    <property type="match status" value="1"/>
</dbReference>
<evidence type="ECO:0008006" key="8">
    <source>
        <dbReference type="Google" id="ProtNLM"/>
    </source>
</evidence>
<reference evidence="6" key="3">
    <citation type="submission" date="2023-05" db="EMBL/GenBank/DDBJ databases">
        <authorList>
            <person name="Smith C.H."/>
        </authorList>
    </citation>
    <scope>NUCLEOTIDE SEQUENCE</scope>
    <source>
        <strain evidence="6">CHS0354</strain>
        <tissue evidence="6">Mantle</tissue>
    </source>
</reference>
<dbReference type="Pfam" id="PF08352">
    <property type="entry name" value="oligo_HPY"/>
    <property type="match status" value="2"/>
</dbReference>
<dbReference type="GO" id="GO:0015833">
    <property type="term" value="P:peptide transport"/>
    <property type="evidence" value="ECO:0007669"/>
    <property type="project" value="InterPro"/>
</dbReference>
<dbReference type="GO" id="GO:0005524">
    <property type="term" value="F:ATP binding"/>
    <property type="evidence" value="ECO:0007669"/>
    <property type="project" value="UniProtKB-KW"/>
</dbReference>
<dbReference type="PROSITE" id="PS51855">
    <property type="entry name" value="MGS"/>
    <property type="match status" value="1"/>
</dbReference>
<keyword evidence="7" id="KW-1185">Reference proteome</keyword>
<dbReference type="PANTHER" id="PTHR43776:SF8">
    <property type="entry name" value="ABC TRANSPORTER, ATP-BINDING PROTEIN"/>
    <property type="match status" value="1"/>
</dbReference>
<dbReference type="Proteomes" id="UP001195483">
    <property type="component" value="Unassembled WGS sequence"/>
</dbReference>
<dbReference type="InterPro" id="IPR018148">
    <property type="entry name" value="Methylglyoxal_synth_AS"/>
</dbReference>
<feature type="domain" description="ABC transporter" evidence="4">
    <location>
        <begin position="283"/>
        <end position="534"/>
    </location>
</feature>
<dbReference type="Gene3D" id="3.40.50.300">
    <property type="entry name" value="P-loop containing nucleotide triphosphate hydrolases"/>
    <property type="match status" value="2"/>
</dbReference>
<dbReference type="HAMAP" id="MF_00549">
    <property type="entry name" value="Methylglyoxal_synth"/>
    <property type="match status" value="1"/>
</dbReference>
<dbReference type="InterPro" id="IPR050319">
    <property type="entry name" value="ABC_transp_ATP-bind"/>
</dbReference>
<dbReference type="PANTHER" id="PTHR43776">
    <property type="entry name" value="TRANSPORT ATP-BINDING PROTEIN"/>
    <property type="match status" value="1"/>
</dbReference>
<evidence type="ECO:0000256" key="2">
    <source>
        <dbReference type="ARBA" id="ARBA00022741"/>
    </source>
</evidence>
<dbReference type="PROSITE" id="PS50893">
    <property type="entry name" value="ABC_TRANSPORTER_2"/>
    <property type="match status" value="2"/>
</dbReference>
<evidence type="ECO:0000256" key="3">
    <source>
        <dbReference type="ARBA" id="ARBA00022840"/>
    </source>
</evidence>
<proteinExistence type="inferred from homology"/>
<dbReference type="NCBIfam" id="NF007739">
    <property type="entry name" value="PRK10419.1"/>
    <property type="match status" value="2"/>
</dbReference>
<evidence type="ECO:0000256" key="1">
    <source>
        <dbReference type="ARBA" id="ARBA00022448"/>
    </source>
</evidence>
<dbReference type="Pfam" id="PF00005">
    <property type="entry name" value="ABC_tran"/>
    <property type="match status" value="2"/>
</dbReference>
<dbReference type="AlphaFoldDB" id="A0AAE0T5J0"/>
<accession>A0AAE0T5J0</accession>
<comment type="caution">
    <text evidence="6">The sequence shown here is derived from an EMBL/GenBank/DDBJ whole genome shotgun (WGS) entry which is preliminary data.</text>
</comment>
<dbReference type="CDD" id="cd01422">
    <property type="entry name" value="MGS"/>
    <property type="match status" value="1"/>
</dbReference>
<dbReference type="InterPro" id="IPR027417">
    <property type="entry name" value="P-loop_NTPase"/>
</dbReference>